<proteinExistence type="inferred from homology"/>
<dbReference type="SUPFAM" id="SSF51306">
    <property type="entry name" value="LexA/Signal peptidase"/>
    <property type="match status" value="1"/>
</dbReference>
<dbReference type="GO" id="GO:0005886">
    <property type="term" value="C:plasma membrane"/>
    <property type="evidence" value="ECO:0007669"/>
    <property type="project" value="UniProtKB-SubCell"/>
</dbReference>
<feature type="domain" description="Peptidase S26" evidence="5">
    <location>
        <begin position="9"/>
        <end position="165"/>
    </location>
</feature>
<evidence type="ECO:0000256" key="2">
    <source>
        <dbReference type="ARBA" id="ARBA00009370"/>
    </source>
</evidence>
<dbReference type="EC" id="3.4.21.89" evidence="4"/>
<dbReference type="PANTHER" id="PTHR43390:SF1">
    <property type="entry name" value="CHLOROPLAST PROCESSING PEPTIDASE"/>
    <property type="match status" value="1"/>
</dbReference>
<dbReference type="PANTHER" id="PTHR43390">
    <property type="entry name" value="SIGNAL PEPTIDASE I"/>
    <property type="match status" value="1"/>
</dbReference>
<comment type="caution">
    <text evidence="6">The sequence shown here is derived from an EMBL/GenBank/DDBJ whole genome shotgun (WGS) entry which is preliminary data.</text>
</comment>
<comment type="similarity">
    <text evidence="2 4">Belongs to the peptidase S26 family.</text>
</comment>
<dbReference type="EMBL" id="WEGJ01000005">
    <property type="protein sequence ID" value="MQY12246.1"/>
    <property type="molecule type" value="Genomic_DNA"/>
</dbReference>
<dbReference type="Pfam" id="PF10502">
    <property type="entry name" value="Peptidase_S26"/>
    <property type="match status" value="1"/>
</dbReference>
<dbReference type="AlphaFoldDB" id="A0A7K0CFS6"/>
<keyword evidence="4" id="KW-0812">Transmembrane</keyword>
<evidence type="ECO:0000313" key="7">
    <source>
        <dbReference type="Proteomes" id="UP000466345"/>
    </source>
</evidence>
<keyword evidence="7" id="KW-1185">Reference proteome</keyword>
<evidence type="ECO:0000259" key="5">
    <source>
        <dbReference type="Pfam" id="PF10502"/>
    </source>
</evidence>
<dbReference type="Gene3D" id="2.10.109.10">
    <property type="entry name" value="Umud Fragment, subunit A"/>
    <property type="match status" value="1"/>
</dbReference>
<comment type="catalytic activity">
    <reaction evidence="4">
        <text>Cleavage of hydrophobic, N-terminal signal or leader sequences from secreted and periplasmic proteins.</text>
        <dbReference type="EC" id="3.4.21.89"/>
    </reaction>
</comment>
<name>A0A7K0CFS6_9ACTN</name>
<keyword evidence="4" id="KW-0378">Hydrolase</keyword>
<comment type="subcellular location">
    <subcellularLocation>
        <location evidence="1">Cell membrane</location>
        <topology evidence="1">Single-pass type II membrane protein</topology>
    </subcellularLocation>
    <subcellularLocation>
        <location evidence="4">Membrane</location>
        <topology evidence="4">Single-pass type II membrane protein</topology>
    </subcellularLocation>
</comment>
<accession>A0A7K0CFS6</accession>
<feature type="active site" evidence="3">
    <location>
        <position position="34"/>
    </location>
</feature>
<dbReference type="Proteomes" id="UP000466345">
    <property type="component" value="Unassembled WGS sequence"/>
</dbReference>
<dbReference type="GO" id="GO:0004252">
    <property type="term" value="F:serine-type endopeptidase activity"/>
    <property type="evidence" value="ECO:0007669"/>
    <property type="project" value="InterPro"/>
</dbReference>
<dbReference type="NCBIfam" id="TIGR02227">
    <property type="entry name" value="sigpep_I_bact"/>
    <property type="match status" value="1"/>
</dbReference>
<dbReference type="CDD" id="cd06530">
    <property type="entry name" value="S26_SPase_I"/>
    <property type="match status" value="1"/>
</dbReference>
<feature type="transmembrane region" description="Helical" evidence="4">
    <location>
        <begin position="195"/>
        <end position="215"/>
    </location>
</feature>
<dbReference type="InterPro" id="IPR036286">
    <property type="entry name" value="LexA/Signal_pep-like_sf"/>
</dbReference>
<evidence type="ECO:0000256" key="1">
    <source>
        <dbReference type="ARBA" id="ARBA00004401"/>
    </source>
</evidence>
<dbReference type="GO" id="GO:0009003">
    <property type="term" value="F:signal peptidase activity"/>
    <property type="evidence" value="ECO:0007669"/>
    <property type="project" value="UniProtKB-EC"/>
</dbReference>
<dbReference type="InterPro" id="IPR000223">
    <property type="entry name" value="Pept_S26A_signal_pept_1"/>
</dbReference>
<evidence type="ECO:0000256" key="3">
    <source>
        <dbReference type="PIRSR" id="PIRSR600223-1"/>
    </source>
</evidence>
<evidence type="ECO:0000256" key="4">
    <source>
        <dbReference type="RuleBase" id="RU362042"/>
    </source>
</evidence>
<dbReference type="InterPro" id="IPR019533">
    <property type="entry name" value="Peptidase_S26"/>
</dbReference>
<reference evidence="6 7" key="1">
    <citation type="submission" date="2019-10" db="EMBL/GenBank/DDBJ databases">
        <title>Streptomyces smaragdinus sp. nov. and Streptomyces fabii sp. nov., isolated from the gut of fungus growing-termite Macrotermes natalensis.</title>
        <authorList>
            <person name="Schwitalla J."/>
            <person name="Benndorf R."/>
            <person name="Martin K."/>
            <person name="De Beer W."/>
            <person name="Kaster A.-K."/>
            <person name="Vollmers J."/>
            <person name="Poulsen M."/>
            <person name="Beemelmanns C."/>
        </authorList>
    </citation>
    <scope>NUCLEOTIDE SEQUENCE [LARGE SCALE GENOMIC DNA]</scope>
    <source>
        <strain evidence="6 7">RB5</strain>
    </source>
</reference>
<keyword evidence="4" id="KW-0472">Membrane</keyword>
<feature type="active site" evidence="3">
    <location>
        <position position="75"/>
    </location>
</feature>
<evidence type="ECO:0000313" key="6">
    <source>
        <dbReference type="EMBL" id="MQY12246.1"/>
    </source>
</evidence>
<organism evidence="6 7">
    <name type="scientific">Streptomyces smaragdinus</name>
    <dbReference type="NCBI Taxonomy" id="2585196"/>
    <lineage>
        <taxon>Bacteria</taxon>
        <taxon>Bacillati</taxon>
        <taxon>Actinomycetota</taxon>
        <taxon>Actinomycetes</taxon>
        <taxon>Kitasatosporales</taxon>
        <taxon>Streptomycetaceae</taxon>
        <taxon>Streptomyces</taxon>
    </lineage>
</organism>
<dbReference type="GO" id="GO:0006465">
    <property type="term" value="P:signal peptide processing"/>
    <property type="evidence" value="ECO:0007669"/>
    <property type="project" value="InterPro"/>
</dbReference>
<protein>
    <recommendedName>
        <fullName evidence="4">Signal peptidase I</fullName>
        <ecNumber evidence="4">3.4.21.89</ecNumber>
    </recommendedName>
</protein>
<keyword evidence="4" id="KW-1133">Transmembrane helix</keyword>
<dbReference type="PRINTS" id="PR00727">
    <property type="entry name" value="LEADERPTASE"/>
</dbReference>
<sequence length="224" mass="23234">MVSNVAVALGCVLFLGGFAWAAVLYQPYTVPTDSMSPTVVGGQKVLAERISADEVRRGDVVVFQDATWGTAPEVKRIVGLGGDEVRCCDAEGRLTVNGKPVEEPYLDGGVMTTEQHFSTRVEKGRLFLLGDNRGISIDSADRLTEQAQGSVPVSAVKGRVDATAWPLGGAGMLPRPSGFAELPGGVSSPGPLEPLVWAIMAGALLILAGAAYGPVARKVGGSRG</sequence>
<keyword evidence="4" id="KW-0645">Protease</keyword>
<gene>
    <name evidence="6" type="ORF">SRB5_23790</name>
</gene>